<evidence type="ECO:0000256" key="1">
    <source>
        <dbReference type="SAM" id="Phobius"/>
    </source>
</evidence>
<dbReference type="EMBL" id="CAJVQB010001988">
    <property type="protein sequence ID" value="CAG8558039.1"/>
    <property type="molecule type" value="Genomic_DNA"/>
</dbReference>
<name>A0ABN7UFD6_GIGMA</name>
<comment type="caution">
    <text evidence="2">The sequence shown here is derived from an EMBL/GenBank/DDBJ whole genome shotgun (WGS) entry which is preliminary data.</text>
</comment>
<keyword evidence="1" id="KW-1133">Transmembrane helix</keyword>
<proteinExistence type="predicted"/>
<keyword evidence="1" id="KW-0812">Transmembrane</keyword>
<feature type="transmembrane region" description="Helical" evidence="1">
    <location>
        <begin position="62"/>
        <end position="82"/>
    </location>
</feature>
<keyword evidence="3" id="KW-1185">Reference proteome</keyword>
<dbReference type="Proteomes" id="UP000789901">
    <property type="component" value="Unassembled WGS sequence"/>
</dbReference>
<feature type="transmembrane region" description="Helical" evidence="1">
    <location>
        <begin position="38"/>
        <end position="56"/>
    </location>
</feature>
<evidence type="ECO:0000313" key="2">
    <source>
        <dbReference type="EMBL" id="CAG8558039.1"/>
    </source>
</evidence>
<protein>
    <submittedName>
        <fullName evidence="2">35768_t:CDS:1</fullName>
    </submittedName>
</protein>
<organism evidence="2 3">
    <name type="scientific">Gigaspora margarita</name>
    <dbReference type="NCBI Taxonomy" id="4874"/>
    <lineage>
        <taxon>Eukaryota</taxon>
        <taxon>Fungi</taxon>
        <taxon>Fungi incertae sedis</taxon>
        <taxon>Mucoromycota</taxon>
        <taxon>Glomeromycotina</taxon>
        <taxon>Glomeromycetes</taxon>
        <taxon>Diversisporales</taxon>
        <taxon>Gigasporaceae</taxon>
        <taxon>Gigaspora</taxon>
    </lineage>
</organism>
<sequence>MSHLNGLNRTEEEHNETQPLAFLSFQNNLIQKASNHNIVISISFISCYLYTAHPLFNLSKNIWTIWALLISFIPPTEITNVYKRGPFPDRCERYWKTYASF</sequence>
<gene>
    <name evidence="2" type="ORF">GMARGA_LOCUS4880</name>
</gene>
<keyword evidence="1" id="KW-0472">Membrane</keyword>
<reference evidence="2 3" key="1">
    <citation type="submission" date="2021-06" db="EMBL/GenBank/DDBJ databases">
        <authorList>
            <person name="Kallberg Y."/>
            <person name="Tangrot J."/>
            <person name="Rosling A."/>
        </authorList>
    </citation>
    <scope>NUCLEOTIDE SEQUENCE [LARGE SCALE GENOMIC DNA]</scope>
    <source>
        <strain evidence="2 3">120-4 pot B 10/14</strain>
    </source>
</reference>
<evidence type="ECO:0000313" key="3">
    <source>
        <dbReference type="Proteomes" id="UP000789901"/>
    </source>
</evidence>
<accession>A0ABN7UFD6</accession>